<dbReference type="AlphaFoldDB" id="A0A5B0SBQ7"/>
<organism evidence="1 2">
    <name type="scientific">Puccinia graminis f. sp. tritici</name>
    <dbReference type="NCBI Taxonomy" id="56615"/>
    <lineage>
        <taxon>Eukaryota</taxon>
        <taxon>Fungi</taxon>
        <taxon>Dikarya</taxon>
        <taxon>Basidiomycota</taxon>
        <taxon>Pucciniomycotina</taxon>
        <taxon>Pucciniomycetes</taxon>
        <taxon>Pucciniales</taxon>
        <taxon>Pucciniaceae</taxon>
        <taxon>Puccinia</taxon>
    </lineage>
</organism>
<comment type="caution">
    <text evidence="1">The sequence shown here is derived from an EMBL/GenBank/DDBJ whole genome shotgun (WGS) entry which is preliminary data.</text>
</comment>
<protein>
    <recommendedName>
        <fullName evidence="3">MULE transposase domain-containing protein</fullName>
    </recommendedName>
</protein>
<reference evidence="1 2" key="1">
    <citation type="submission" date="2019-05" db="EMBL/GenBank/DDBJ databases">
        <title>Emergence of the Ug99 lineage of the wheat stem rust pathogen through somatic hybridization.</title>
        <authorList>
            <person name="Li F."/>
            <person name="Upadhyaya N.M."/>
            <person name="Sperschneider J."/>
            <person name="Matny O."/>
            <person name="Nguyen-Phuc H."/>
            <person name="Mago R."/>
            <person name="Raley C."/>
            <person name="Miller M.E."/>
            <person name="Silverstein K.A.T."/>
            <person name="Henningsen E."/>
            <person name="Hirsch C.D."/>
            <person name="Visser B."/>
            <person name="Pretorius Z.A."/>
            <person name="Steffenson B.J."/>
            <person name="Schwessinger B."/>
            <person name="Dodds P.N."/>
            <person name="Figueroa M."/>
        </authorList>
    </citation>
    <scope>NUCLEOTIDE SEQUENCE [LARGE SCALE GENOMIC DNA]</scope>
    <source>
        <strain evidence="1 2">Ug99</strain>
    </source>
</reference>
<name>A0A5B0SBQ7_PUCGR</name>
<gene>
    <name evidence="1" type="ORF">PGTUg99_010267</name>
</gene>
<evidence type="ECO:0008006" key="3">
    <source>
        <dbReference type="Google" id="ProtNLM"/>
    </source>
</evidence>
<dbReference type="Proteomes" id="UP000325313">
    <property type="component" value="Unassembled WGS sequence"/>
</dbReference>
<evidence type="ECO:0000313" key="1">
    <source>
        <dbReference type="EMBL" id="KAA1134633.1"/>
    </source>
</evidence>
<sequence>MPGWDLRLMFHSIQLDKAHFVAEAREISYDKVRHLIRKRASVLAKRDLNVFRSLSIWNEQLQMDHWSTYAPVLLDSSDFIFAFQSSWQKEMLLQHGHAMIILDSTHNSVSNYFMSDGKKISLYTFLIRDPITGRGLPIAWAFTASAAE</sequence>
<accession>A0A5B0SBQ7</accession>
<dbReference type="EMBL" id="VDEP01000048">
    <property type="protein sequence ID" value="KAA1134633.1"/>
    <property type="molecule type" value="Genomic_DNA"/>
</dbReference>
<proteinExistence type="predicted"/>
<evidence type="ECO:0000313" key="2">
    <source>
        <dbReference type="Proteomes" id="UP000325313"/>
    </source>
</evidence>